<keyword evidence="2 11" id="KW-0547">Nucleotide-binding</keyword>
<dbReference type="SMART" id="SM00382">
    <property type="entry name" value="AAA"/>
    <property type="match status" value="1"/>
</dbReference>
<evidence type="ECO:0000256" key="14">
    <source>
        <dbReference type="SAM" id="MobiDB-lite"/>
    </source>
</evidence>
<dbReference type="HAMAP" id="MF_01498">
    <property type="entry name" value="RadA_bact"/>
    <property type="match status" value="1"/>
</dbReference>
<dbReference type="GO" id="GO:0016787">
    <property type="term" value="F:hydrolase activity"/>
    <property type="evidence" value="ECO:0007669"/>
    <property type="project" value="UniProtKB-KW"/>
</dbReference>
<keyword evidence="4 13" id="KW-0863">Zinc-finger</keyword>
<comment type="function">
    <text evidence="11">Plays a role in repairing double-strand DNA breaks, probably involving stabilizing or processing branched DNA or blocked replication forks.</text>
</comment>
<dbReference type="Pfam" id="PF18073">
    <property type="entry name" value="Zn_ribbon_LapB"/>
    <property type="match status" value="1"/>
</dbReference>
<dbReference type="Proteomes" id="UP000058446">
    <property type="component" value="Chromosome"/>
</dbReference>
<evidence type="ECO:0000256" key="13">
    <source>
        <dbReference type="RuleBase" id="RU003555"/>
    </source>
</evidence>
<feature type="binding site" evidence="11">
    <location>
        <begin position="188"/>
        <end position="195"/>
    </location>
    <ligand>
        <name>ATP</name>
        <dbReference type="ChEBI" id="CHEBI:30616"/>
    </ligand>
</feature>
<dbReference type="Pfam" id="PF13541">
    <property type="entry name" value="ChlI"/>
    <property type="match status" value="1"/>
</dbReference>
<evidence type="ECO:0000256" key="5">
    <source>
        <dbReference type="ARBA" id="ARBA00022801"/>
    </source>
</evidence>
<dbReference type="GO" id="GO:0000725">
    <property type="term" value="P:recombinational repair"/>
    <property type="evidence" value="ECO:0007669"/>
    <property type="project" value="UniProtKB-UniRule"/>
</dbReference>
<comment type="domain">
    <text evidence="11">The middle region has homology to RecA with ATPase motifs including the RadA KNRFG motif, while the C-terminus is homologous to Lon protease.</text>
</comment>
<dbReference type="InterPro" id="IPR027417">
    <property type="entry name" value="P-loop_NTPase"/>
</dbReference>
<evidence type="ECO:0000256" key="6">
    <source>
        <dbReference type="ARBA" id="ARBA00022833"/>
    </source>
</evidence>
<dbReference type="InterPro" id="IPR004504">
    <property type="entry name" value="DNA_repair_RadA"/>
</dbReference>
<dbReference type="GO" id="GO:0005524">
    <property type="term" value="F:ATP binding"/>
    <property type="evidence" value="ECO:0007669"/>
    <property type="project" value="UniProtKB-UniRule"/>
</dbReference>
<feature type="short sequence motif" description="RadA KNRFG motif" evidence="11">
    <location>
        <begin position="345"/>
        <end position="349"/>
    </location>
</feature>
<feature type="region of interest" description="Lon-protease-like" evidence="11">
    <location>
        <begin position="444"/>
        <end position="548"/>
    </location>
</feature>
<dbReference type="InterPro" id="IPR020568">
    <property type="entry name" value="Ribosomal_Su5_D2-typ_SF"/>
</dbReference>
<evidence type="ECO:0000256" key="3">
    <source>
        <dbReference type="ARBA" id="ARBA00022763"/>
    </source>
</evidence>
<reference evidence="16 17" key="1">
    <citation type="submission" date="2013-10" db="EMBL/GenBank/DDBJ databases">
        <title>Complete genome sequence of Corynebacterium lactis DSM 45799(T), isolated from raw cow milk.</title>
        <authorList>
            <person name="Ruckert C."/>
            <person name="Albersmeier A."/>
            <person name="Lipski A."/>
            <person name="Kalinowski J."/>
        </authorList>
    </citation>
    <scope>NUCLEOTIDE SEQUENCE [LARGE SCALE GENOMIC DNA]</scope>
    <source>
        <strain evidence="16 17">RW2-5</strain>
    </source>
</reference>
<name>A0A0K2H285_9CORY</name>
<gene>
    <name evidence="11" type="primary">radA</name>
    <name evidence="16" type="ORF">CLAC_10685</name>
</gene>
<comment type="similarity">
    <text evidence="11 13">Belongs to the RecA family. RadA subfamily.</text>
</comment>
<evidence type="ECO:0000256" key="2">
    <source>
        <dbReference type="ARBA" id="ARBA00022741"/>
    </source>
</evidence>
<keyword evidence="7 11" id="KW-0067">ATP-binding</keyword>
<dbReference type="NCBIfam" id="TIGR00416">
    <property type="entry name" value="sms"/>
    <property type="match status" value="1"/>
</dbReference>
<keyword evidence="3 11" id="KW-0227">DNA damage</keyword>
<dbReference type="KEGG" id="clw:CLAC_10685"/>
<dbReference type="PANTHER" id="PTHR32472">
    <property type="entry name" value="DNA REPAIR PROTEIN RADA"/>
    <property type="match status" value="1"/>
</dbReference>
<dbReference type="STRING" id="1408189.CLAC_10685"/>
<dbReference type="PATRIC" id="fig|1408189.4.peg.2150"/>
<dbReference type="GO" id="GO:0005829">
    <property type="term" value="C:cytosol"/>
    <property type="evidence" value="ECO:0007669"/>
    <property type="project" value="TreeGrafter"/>
</dbReference>
<dbReference type="PANTHER" id="PTHR32472:SF10">
    <property type="entry name" value="DNA REPAIR PROTEIN RADA-LIKE PROTEIN"/>
    <property type="match status" value="1"/>
</dbReference>
<comment type="function">
    <text evidence="13">DNA-dependent ATPase involved in processing of recombination intermediates, plays a role in repairing DNA breaks. Stimulates the branch migration of RecA-mediated strand transfer reactions, allowing the 3' invading strand to extend heteroduplex DNA faster. Binds ssDNA in the presence of ADP but not other nucleotides, has ATPase activity that is stimulated by ssDNA and various branched DNA structures, but inhibited by SSB. Does not have RecA's homology-searching function.</text>
</comment>
<keyword evidence="17" id="KW-1185">Reference proteome</keyword>
<keyword evidence="6 13" id="KW-0862">Zinc</keyword>
<dbReference type="GO" id="GO:0008270">
    <property type="term" value="F:zinc ion binding"/>
    <property type="evidence" value="ECO:0007669"/>
    <property type="project" value="UniProtKB-KW"/>
</dbReference>
<dbReference type="PROSITE" id="PS50162">
    <property type="entry name" value="RECA_2"/>
    <property type="match status" value="1"/>
</dbReference>
<dbReference type="Gene3D" id="3.30.230.10">
    <property type="match status" value="1"/>
</dbReference>
<evidence type="ECO:0000256" key="12">
    <source>
        <dbReference type="NCBIfam" id="TIGR00416"/>
    </source>
</evidence>
<keyword evidence="5" id="KW-0378">Hydrolase</keyword>
<feature type="domain" description="RecA family profile 1" evidence="15">
    <location>
        <begin position="159"/>
        <end position="308"/>
    </location>
</feature>
<dbReference type="SUPFAM" id="SSF52540">
    <property type="entry name" value="P-loop containing nucleoside triphosphate hydrolases"/>
    <property type="match status" value="1"/>
</dbReference>
<dbReference type="Gene3D" id="3.40.50.300">
    <property type="entry name" value="P-loop containing nucleotide triphosphate hydrolases"/>
    <property type="match status" value="1"/>
</dbReference>
<dbReference type="EMBL" id="CP006841">
    <property type="protein sequence ID" value="ALA68058.1"/>
    <property type="molecule type" value="Genomic_DNA"/>
</dbReference>
<keyword evidence="1 11" id="KW-0479">Metal-binding</keyword>
<dbReference type="InterPro" id="IPR041166">
    <property type="entry name" value="Rubredoxin_2"/>
</dbReference>
<evidence type="ECO:0000256" key="8">
    <source>
        <dbReference type="ARBA" id="ARBA00023016"/>
    </source>
</evidence>
<evidence type="ECO:0000259" key="15">
    <source>
        <dbReference type="PROSITE" id="PS50162"/>
    </source>
</evidence>
<feature type="region of interest" description="Disordered" evidence="14">
    <location>
        <begin position="82"/>
        <end position="112"/>
    </location>
</feature>
<dbReference type="SUPFAM" id="SSF54211">
    <property type="entry name" value="Ribosomal protein S5 domain 2-like"/>
    <property type="match status" value="1"/>
</dbReference>
<organism evidence="16 17">
    <name type="scientific">Corynebacterium lactis RW2-5</name>
    <dbReference type="NCBI Taxonomy" id="1408189"/>
    <lineage>
        <taxon>Bacteria</taxon>
        <taxon>Bacillati</taxon>
        <taxon>Actinomycetota</taxon>
        <taxon>Actinomycetes</taxon>
        <taxon>Mycobacteriales</taxon>
        <taxon>Corynebacteriaceae</taxon>
        <taxon>Corynebacterium</taxon>
    </lineage>
</organism>
<evidence type="ECO:0000313" key="16">
    <source>
        <dbReference type="EMBL" id="ALA68058.1"/>
    </source>
</evidence>
<dbReference type="InterPro" id="IPR020588">
    <property type="entry name" value="RecA_ATP-bd"/>
</dbReference>
<evidence type="ECO:0000256" key="7">
    <source>
        <dbReference type="ARBA" id="ARBA00022840"/>
    </source>
</evidence>
<dbReference type="PRINTS" id="PR01874">
    <property type="entry name" value="DNAREPAIRADA"/>
</dbReference>
<dbReference type="GO" id="GO:0140664">
    <property type="term" value="F:ATP-dependent DNA damage sensor activity"/>
    <property type="evidence" value="ECO:0007669"/>
    <property type="project" value="InterPro"/>
</dbReference>
<evidence type="ECO:0000256" key="1">
    <source>
        <dbReference type="ARBA" id="ARBA00022723"/>
    </source>
</evidence>
<dbReference type="InterPro" id="IPR003593">
    <property type="entry name" value="AAA+_ATPase"/>
</dbReference>
<keyword evidence="8 11" id="KW-0346">Stress response</keyword>
<sequence>MKYRPWSDLAYLGTIFSKAVFHVAKSKDEAYECSACGWQVTKWVGQCPNCKEWGTLEKITVRVSSSKSGTSLEESIATRAARVAKNRRRSASPAAGEAGAGGRRKATSKQSLAQTSQRLNECALNDEAEAGFRESGSLEDRIPTTATGLTAITGISAKAAHAAKTGIGELDRVLGQGIVPGSLVLLAGEPGVGKSTLLLEVAYRCADGELGPTLYITGEESLGQVRLRAERTGALSDSLYLSAVSNIEDVIDQTIELQPGLLIVDSVQTMRADVEGTRGGVAQARAVTSALAALAKETGTAIFLVGHVTKDGNVAGPRTMEHLVDAVLNFEGDRHSGLRFLRGLKNRFGSTDEVGCFEQTASGIAEVEDPSGLFLHHRTPTSGTAITVAMDGRRPLLAEVQGLVINTEAHNPRRNVSGLDPRRVPMVAAVLTEHGKFKQLARMEMYVSTVGGMSLTEPAADLAIALSLASSMTKKTFQEKTIALGELGLAGEVRRVPDLEWRLKEAHRMGFRTAIVPRGSKGPMGMRLLEAGTIAEAIALGLGERQAG</sequence>
<evidence type="ECO:0000256" key="9">
    <source>
        <dbReference type="ARBA" id="ARBA00023125"/>
    </source>
</evidence>
<keyword evidence="10 11" id="KW-0234">DNA repair</keyword>
<dbReference type="InterPro" id="IPR014721">
    <property type="entry name" value="Ribsml_uS5_D2-typ_fold_subgr"/>
</dbReference>
<evidence type="ECO:0000256" key="4">
    <source>
        <dbReference type="ARBA" id="ARBA00022771"/>
    </source>
</evidence>
<proteinExistence type="inferred from homology"/>
<dbReference type="AlphaFoldDB" id="A0A0K2H285"/>
<dbReference type="Pfam" id="PF13481">
    <property type="entry name" value="AAA_25"/>
    <property type="match status" value="1"/>
</dbReference>
<evidence type="ECO:0000256" key="11">
    <source>
        <dbReference type="HAMAP-Rule" id="MF_01498"/>
    </source>
</evidence>
<accession>A0A0K2H285</accession>
<keyword evidence="9 11" id="KW-0238">DNA-binding</keyword>
<protein>
    <recommendedName>
        <fullName evidence="11 12">DNA repair protein RadA</fullName>
    </recommendedName>
</protein>
<evidence type="ECO:0000313" key="17">
    <source>
        <dbReference type="Proteomes" id="UP000058446"/>
    </source>
</evidence>
<evidence type="ECO:0000256" key="10">
    <source>
        <dbReference type="ARBA" id="ARBA00023204"/>
    </source>
</evidence>
<dbReference type="GO" id="GO:0003684">
    <property type="term" value="F:damaged DNA binding"/>
    <property type="evidence" value="ECO:0007669"/>
    <property type="project" value="InterPro"/>
</dbReference>